<reference evidence="1 2" key="1">
    <citation type="journal article" date="2014" name="Nat. Commun.">
        <title>A highly abundant bacteriophage discovered in the unknown sequences of human faecal metagenomes.</title>
        <authorList>
            <person name="Dutilh B.E."/>
            <person name="Cassman N."/>
            <person name="McNair K."/>
            <person name="Sanchez S.E."/>
            <person name="Silva G.G."/>
            <person name="Boling L."/>
            <person name="Barr J.J."/>
            <person name="Speth D.R."/>
            <person name="Seguritan V."/>
            <person name="Aziz R.K."/>
            <person name="Felts B."/>
            <person name="Dinsdale E.A."/>
            <person name="Mokili J.L."/>
            <person name="Edwards R.A."/>
        </authorList>
    </citation>
    <scope>NUCLEOTIDE SEQUENCE [LARGE SCALE GENOMIC DNA]</scope>
</reference>
<evidence type="ECO:0000313" key="1">
    <source>
        <dbReference type="EMBL" id="DAB41551.1"/>
    </source>
</evidence>
<keyword evidence="2" id="KW-1185">Reference proteome</keyword>
<protein>
    <submittedName>
        <fullName evidence="1">Uncharacterized protein</fullName>
    </submittedName>
</protein>
<dbReference type="GeneID" id="75576100"/>
<dbReference type="Proteomes" id="UP001097704">
    <property type="component" value="Segment"/>
</dbReference>
<dbReference type="RefSeq" id="YP_010509438.1">
    <property type="nucleotide sequence ID" value="NC_067194.1"/>
</dbReference>
<accession>A0A348JCQ6</accession>
<dbReference type="EMBL" id="BK010471">
    <property type="protein sequence ID" value="DAB41551.1"/>
    <property type="molecule type" value="Genomic_DNA"/>
</dbReference>
<sequence>MELEEKVKELIKWYMDTYGVNKDQAVRDIESVMLRISHK</sequence>
<proteinExistence type="predicted"/>
<gene>
    <name evidence="1" type="primary">KP06_gp32</name>
</gene>
<organism evidence="1 2">
    <name type="scientific">Carjivirus communis</name>
    <dbReference type="NCBI Taxonomy" id="2955582"/>
    <lineage>
        <taxon>Viruses</taxon>
        <taxon>Duplodnaviria</taxon>
        <taxon>Heunggongvirae</taxon>
        <taxon>Uroviricota</taxon>
        <taxon>Caudoviricetes</taxon>
        <taxon>Crassvirales</taxon>
        <taxon>Intestiviridae</taxon>
        <taxon>Crudevirinae</taxon>
        <taxon>Carjivirus</taxon>
    </lineage>
</organism>
<evidence type="ECO:0000313" key="2">
    <source>
        <dbReference type="Proteomes" id="UP001097704"/>
    </source>
</evidence>
<name>A0A348JCQ6_9CAUD</name>
<dbReference type="KEGG" id="vg:75576100"/>